<keyword evidence="3" id="KW-1185">Reference proteome</keyword>
<organism evidence="2 3">
    <name type="scientific">Aeribacillus alveayuensis</name>
    <dbReference type="NCBI Taxonomy" id="279215"/>
    <lineage>
        <taxon>Bacteria</taxon>
        <taxon>Bacillati</taxon>
        <taxon>Bacillota</taxon>
        <taxon>Bacilli</taxon>
        <taxon>Bacillales</taxon>
        <taxon>Bacillaceae</taxon>
        <taxon>Aeribacillus</taxon>
    </lineage>
</organism>
<reference evidence="2 3" key="1">
    <citation type="submission" date="2023-07" db="EMBL/GenBank/DDBJ databases">
        <title>Genomic Encyclopedia of Type Strains, Phase IV (KMG-IV): sequencing the most valuable type-strain genomes for metagenomic binning, comparative biology and taxonomic classification.</title>
        <authorList>
            <person name="Goeker M."/>
        </authorList>
    </citation>
    <scope>NUCLEOTIDE SEQUENCE [LARGE SCALE GENOMIC DNA]</scope>
    <source>
        <strain evidence="2 3">DSM 19092</strain>
    </source>
</reference>
<keyword evidence="1" id="KW-0472">Membrane</keyword>
<dbReference type="Proteomes" id="UP001225646">
    <property type="component" value="Unassembled WGS sequence"/>
</dbReference>
<gene>
    <name evidence="2" type="ORF">J2S06_002241</name>
</gene>
<keyword evidence="1" id="KW-1133">Transmembrane helix</keyword>
<accession>A0ABT9VQ99</accession>
<proteinExistence type="predicted"/>
<feature type="transmembrane region" description="Helical" evidence="1">
    <location>
        <begin position="6"/>
        <end position="23"/>
    </location>
</feature>
<name>A0ABT9VQ99_9BACI</name>
<evidence type="ECO:0000313" key="3">
    <source>
        <dbReference type="Proteomes" id="UP001225646"/>
    </source>
</evidence>
<comment type="caution">
    <text evidence="2">The sequence shown here is derived from an EMBL/GenBank/DDBJ whole genome shotgun (WGS) entry which is preliminary data.</text>
</comment>
<sequence length="32" mass="3674">MTFLYVIAGVMLSTWAVMAYILFGTKFLNDEK</sequence>
<evidence type="ECO:0000256" key="1">
    <source>
        <dbReference type="SAM" id="Phobius"/>
    </source>
</evidence>
<dbReference type="EMBL" id="JAUSTR010000010">
    <property type="protein sequence ID" value="MDQ0163163.1"/>
    <property type="molecule type" value="Genomic_DNA"/>
</dbReference>
<protein>
    <submittedName>
        <fullName evidence="2">Uncharacterized protein</fullName>
    </submittedName>
</protein>
<keyword evidence="1" id="KW-0812">Transmembrane</keyword>
<evidence type="ECO:0000313" key="2">
    <source>
        <dbReference type="EMBL" id="MDQ0163163.1"/>
    </source>
</evidence>